<gene>
    <name evidence="1" type="ORF">PLXY2_LOCUS11836</name>
</gene>
<protein>
    <submittedName>
        <fullName evidence="1">(diamondback moth) hypothetical protein</fullName>
    </submittedName>
</protein>
<dbReference type="Proteomes" id="UP000653454">
    <property type="component" value="Unassembled WGS sequence"/>
</dbReference>
<evidence type="ECO:0000313" key="1">
    <source>
        <dbReference type="EMBL" id="CAG9133604.1"/>
    </source>
</evidence>
<dbReference type="AlphaFoldDB" id="A0A8S4G0Z9"/>
<comment type="caution">
    <text evidence="1">The sequence shown here is derived from an EMBL/GenBank/DDBJ whole genome shotgun (WGS) entry which is preliminary data.</text>
</comment>
<name>A0A8S4G0Z9_PLUXY</name>
<proteinExistence type="predicted"/>
<dbReference type="EMBL" id="CAJHNJ030000064">
    <property type="protein sequence ID" value="CAG9133604.1"/>
    <property type="molecule type" value="Genomic_DNA"/>
</dbReference>
<reference evidence="1" key="1">
    <citation type="submission" date="2020-11" db="EMBL/GenBank/DDBJ databases">
        <authorList>
            <person name="Whiteford S."/>
        </authorList>
    </citation>
    <scope>NUCLEOTIDE SEQUENCE</scope>
</reference>
<accession>A0A8S4G0Z9</accession>
<dbReference type="KEGG" id="pxy:105389936"/>
<organism evidence="1 2">
    <name type="scientific">Plutella xylostella</name>
    <name type="common">Diamondback moth</name>
    <name type="synonym">Plutella maculipennis</name>
    <dbReference type="NCBI Taxonomy" id="51655"/>
    <lineage>
        <taxon>Eukaryota</taxon>
        <taxon>Metazoa</taxon>
        <taxon>Ecdysozoa</taxon>
        <taxon>Arthropoda</taxon>
        <taxon>Hexapoda</taxon>
        <taxon>Insecta</taxon>
        <taxon>Pterygota</taxon>
        <taxon>Neoptera</taxon>
        <taxon>Endopterygota</taxon>
        <taxon>Lepidoptera</taxon>
        <taxon>Glossata</taxon>
        <taxon>Ditrysia</taxon>
        <taxon>Yponomeutoidea</taxon>
        <taxon>Plutellidae</taxon>
        <taxon>Plutella</taxon>
    </lineage>
</organism>
<evidence type="ECO:0000313" key="2">
    <source>
        <dbReference type="Proteomes" id="UP000653454"/>
    </source>
</evidence>
<sequence length="293" mass="34745">MLSVCMCLITGCSSRRNQQSCFLRKPLVVISLLVIITMCLTVAEAAPRTEHRRRHHRRQADLAIRPKDGPNKDYKTATDTIFRRIKNNIRFYRDDLKYYLGFREVRGAKGNPKWLPKINFVAIHFHSFSNLRSRFLYLMPRLYKHAQEYRLLFEALLNVNISHSDDLFNQINKRREFLKSTINRIDLLLTDMNDTMLAVNQTIPHFNQESISNLAKLNKNVSSSEQRLNDIIAFRAYGNLQNTWKLELKCWKKRPGRKLKVCVNYEEQMARRRLNMKMPVKRRVNSFRNPNDD</sequence>
<dbReference type="OrthoDB" id="7219262at2759"/>
<keyword evidence="2" id="KW-1185">Reference proteome</keyword>